<gene>
    <name evidence="2" type="ORF">THRCLA_10780</name>
</gene>
<keyword evidence="1" id="KW-1133">Transmembrane helix</keyword>
<evidence type="ECO:0000256" key="1">
    <source>
        <dbReference type="SAM" id="Phobius"/>
    </source>
</evidence>
<keyword evidence="1" id="KW-0812">Transmembrane</keyword>
<feature type="transmembrane region" description="Helical" evidence="1">
    <location>
        <begin position="91"/>
        <end position="108"/>
    </location>
</feature>
<protein>
    <submittedName>
        <fullName evidence="2">Membrane protein</fullName>
    </submittedName>
</protein>
<dbReference type="AlphaFoldDB" id="A0A1V9YHE5"/>
<keyword evidence="1" id="KW-0472">Membrane</keyword>
<name>A0A1V9YHE5_9STRA</name>
<evidence type="ECO:0000313" key="3">
    <source>
        <dbReference type="Proteomes" id="UP000243217"/>
    </source>
</evidence>
<feature type="transmembrane region" description="Helical" evidence="1">
    <location>
        <begin position="62"/>
        <end position="79"/>
    </location>
</feature>
<feature type="non-terminal residue" evidence="2">
    <location>
        <position position="198"/>
    </location>
</feature>
<dbReference type="Proteomes" id="UP000243217">
    <property type="component" value="Unassembled WGS sequence"/>
</dbReference>
<keyword evidence="3" id="KW-1185">Reference proteome</keyword>
<feature type="transmembrane region" description="Helical" evidence="1">
    <location>
        <begin position="144"/>
        <end position="167"/>
    </location>
</feature>
<comment type="caution">
    <text evidence="2">The sequence shown here is derived from an EMBL/GenBank/DDBJ whole genome shotgun (WGS) entry which is preliminary data.</text>
</comment>
<accession>A0A1V9YHE5</accession>
<organism evidence="2 3">
    <name type="scientific">Thraustotheca clavata</name>
    <dbReference type="NCBI Taxonomy" id="74557"/>
    <lineage>
        <taxon>Eukaryota</taxon>
        <taxon>Sar</taxon>
        <taxon>Stramenopiles</taxon>
        <taxon>Oomycota</taxon>
        <taxon>Saprolegniomycetes</taxon>
        <taxon>Saprolegniales</taxon>
        <taxon>Achlyaceae</taxon>
        <taxon>Thraustotheca</taxon>
    </lineage>
</organism>
<dbReference type="NCBIfam" id="NF041646">
    <property type="entry name" value="VC0807_fam"/>
    <property type="match status" value="1"/>
</dbReference>
<dbReference type="EMBL" id="JNBS01003890">
    <property type="protein sequence ID" value="OQR85126.1"/>
    <property type="molecule type" value="Genomic_DNA"/>
</dbReference>
<proteinExistence type="predicted"/>
<reference evidence="2 3" key="1">
    <citation type="journal article" date="2014" name="Genome Biol. Evol.">
        <title>The secreted proteins of Achlya hypogyna and Thraustotheca clavata identify the ancestral oomycete secretome and reveal gene acquisitions by horizontal gene transfer.</title>
        <authorList>
            <person name="Misner I."/>
            <person name="Blouin N."/>
            <person name="Leonard G."/>
            <person name="Richards T.A."/>
            <person name="Lane C.E."/>
        </authorList>
    </citation>
    <scope>NUCLEOTIDE SEQUENCE [LARGE SCALE GENOMIC DNA]</scope>
    <source>
        <strain evidence="2 3">ATCC 34112</strain>
    </source>
</reference>
<dbReference type="OrthoDB" id="78414at2759"/>
<feature type="transmembrane region" description="Helical" evidence="1">
    <location>
        <begin position="173"/>
        <end position="194"/>
    </location>
</feature>
<evidence type="ECO:0000313" key="2">
    <source>
        <dbReference type="EMBL" id="OQR85126.1"/>
    </source>
</evidence>
<sequence>MSKTQMRQGIRQYLVINLVLPLVIYTICKDHMSQVLALTLSGIPPALHSLREIIQHKTIDVISMLVVFSIVASVVVAVLTDDPKILLMKDSFLTLVTGIAFVTSTCFAKENLICRFHRQFVGPDGQAELNEKYKRPEVQKSTRLMCWVWGCGLIFEACLRVVLIVLIPVDTMVYISPIIMIVCIGTLALWTSYYRKRV</sequence>